<feature type="region of interest" description="Disordered" evidence="1">
    <location>
        <begin position="1"/>
        <end position="132"/>
    </location>
</feature>
<gene>
    <name evidence="2" type="primary">gb12415</name>
    <name evidence="2" type="ORF">PR202_gb12415</name>
</gene>
<feature type="compositionally biased region" description="Low complexity" evidence="1">
    <location>
        <begin position="8"/>
        <end position="32"/>
    </location>
</feature>
<sequence length="226" mass="24122">MDADDPSAEAAASSSSSSPTSDDTFFDALDFLPSPPPSPFPIPFTTASPHLLLLHPPPPAAPLQNLKSSKSPSSPLPHRPPLPHPPSPPSTRSCLLSPIPLKPPAPRLCRPRRKDTGKDEDKDAEVGPRARTPTPAPGILEYLAMLVIKAVVFQVSALISCLSFPVRLLQWWFLFVTDPLGLVRRARAWALGVAGVVTARLGGGEGVGKVAQRLVWGSIWAVYVCV</sequence>
<reference evidence="2" key="2">
    <citation type="submission" date="2021-12" db="EMBL/GenBank/DDBJ databases">
        <title>Resequencing data analysis of finger millet.</title>
        <authorList>
            <person name="Hatakeyama M."/>
            <person name="Aluri S."/>
            <person name="Balachadran M.T."/>
            <person name="Sivarajan S.R."/>
            <person name="Poveda L."/>
            <person name="Shimizu-Inatsugi R."/>
            <person name="Schlapbach R."/>
            <person name="Sreeman S.M."/>
            <person name="Shimizu K.K."/>
        </authorList>
    </citation>
    <scope>NUCLEOTIDE SEQUENCE</scope>
</reference>
<evidence type="ECO:0000313" key="2">
    <source>
        <dbReference type="EMBL" id="GJN24661.1"/>
    </source>
</evidence>
<protein>
    <submittedName>
        <fullName evidence="2">Uncharacterized protein</fullName>
    </submittedName>
</protein>
<name>A0AAV5ERB5_ELECO</name>
<feature type="compositionally biased region" description="Low complexity" evidence="1">
    <location>
        <begin position="43"/>
        <end position="54"/>
    </location>
</feature>
<evidence type="ECO:0000313" key="3">
    <source>
        <dbReference type="Proteomes" id="UP001054889"/>
    </source>
</evidence>
<feature type="compositionally biased region" description="Pro residues" evidence="1">
    <location>
        <begin position="33"/>
        <end position="42"/>
    </location>
</feature>
<feature type="compositionally biased region" description="Pro residues" evidence="1">
    <location>
        <begin position="74"/>
        <end position="89"/>
    </location>
</feature>
<comment type="caution">
    <text evidence="2">The sequence shown here is derived from an EMBL/GenBank/DDBJ whole genome shotgun (WGS) entry which is preliminary data.</text>
</comment>
<keyword evidence="3" id="KW-1185">Reference proteome</keyword>
<evidence type="ECO:0000256" key="1">
    <source>
        <dbReference type="SAM" id="MobiDB-lite"/>
    </source>
</evidence>
<reference evidence="2" key="1">
    <citation type="journal article" date="2018" name="DNA Res.">
        <title>Multiple hybrid de novo genome assembly of finger millet, an orphan allotetraploid crop.</title>
        <authorList>
            <person name="Hatakeyama M."/>
            <person name="Aluri S."/>
            <person name="Balachadran M.T."/>
            <person name="Sivarajan S.R."/>
            <person name="Patrignani A."/>
            <person name="Gruter S."/>
            <person name="Poveda L."/>
            <person name="Shimizu-Inatsugi R."/>
            <person name="Baeten J."/>
            <person name="Francoijs K.J."/>
            <person name="Nataraja K.N."/>
            <person name="Reddy Y.A.N."/>
            <person name="Phadnis S."/>
            <person name="Ravikumar R.L."/>
            <person name="Schlapbach R."/>
            <person name="Sreeman S.M."/>
            <person name="Shimizu K.K."/>
        </authorList>
    </citation>
    <scope>NUCLEOTIDE SEQUENCE</scope>
</reference>
<organism evidence="2 3">
    <name type="scientific">Eleusine coracana subsp. coracana</name>
    <dbReference type="NCBI Taxonomy" id="191504"/>
    <lineage>
        <taxon>Eukaryota</taxon>
        <taxon>Viridiplantae</taxon>
        <taxon>Streptophyta</taxon>
        <taxon>Embryophyta</taxon>
        <taxon>Tracheophyta</taxon>
        <taxon>Spermatophyta</taxon>
        <taxon>Magnoliopsida</taxon>
        <taxon>Liliopsida</taxon>
        <taxon>Poales</taxon>
        <taxon>Poaceae</taxon>
        <taxon>PACMAD clade</taxon>
        <taxon>Chloridoideae</taxon>
        <taxon>Cynodonteae</taxon>
        <taxon>Eleusininae</taxon>
        <taxon>Eleusine</taxon>
    </lineage>
</organism>
<dbReference type="EMBL" id="BQKI01000077">
    <property type="protein sequence ID" value="GJN24661.1"/>
    <property type="molecule type" value="Genomic_DNA"/>
</dbReference>
<feature type="compositionally biased region" description="Basic and acidic residues" evidence="1">
    <location>
        <begin position="114"/>
        <end position="128"/>
    </location>
</feature>
<dbReference type="AlphaFoldDB" id="A0AAV5ERB5"/>
<accession>A0AAV5ERB5</accession>
<dbReference type="Proteomes" id="UP001054889">
    <property type="component" value="Unassembled WGS sequence"/>
</dbReference>
<proteinExistence type="predicted"/>